<proteinExistence type="predicted"/>
<keyword evidence="1" id="KW-0175">Coiled coil</keyword>
<evidence type="ECO:0000313" key="3">
    <source>
        <dbReference type="Proteomes" id="UP001501303"/>
    </source>
</evidence>
<dbReference type="EMBL" id="BAAAMJ010000032">
    <property type="protein sequence ID" value="GAA1921169.1"/>
    <property type="molecule type" value="Genomic_DNA"/>
</dbReference>
<reference evidence="2 3" key="1">
    <citation type="journal article" date="2019" name="Int. J. Syst. Evol. Microbiol.">
        <title>The Global Catalogue of Microorganisms (GCM) 10K type strain sequencing project: providing services to taxonomists for standard genome sequencing and annotation.</title>
        <authorList>
            <consortium name="The Broad Institute Genomics Platform"/>
            <consortium name="The Broad Institute Genome Sequencing Center for Infectious Disease"/>
            <person name="Wu L."/>
            <person name="Ma J."/>
        </authorList>
    </citation>
    <scope>NUCLEOTIDE SEQUENCE [LARGE SCALE GENOMIC DNA]</scope>
    <source>
        <strain evidence="2 3">JCM 13581</strain>
    </source>
</reference>
<dbReference type="Proteomes" id="UP001501303">
    <property type="component" value="Unassembled WGS sequence"/>
</dbReference>
<feature type="coiled-coil region" evidence="1">
    <location>
        <begin position="36"/>
        <end position="63"/>
    </location>
</feature>
<evidence type="ECO:0000313" key="2">
    <source>
        <dbReference type="EMBL" id="GAA1921169.1"/>
    </source>
</evidence>
<protein>
    <submittedName>
        <fullName evidence="2">Uncharacterized protein</fullName>
    </submittedName>
</protein>
<gene>
    <name evidence="2" type="ORF">GCM10009716_32200</name>
</gene>
<name>A0ABN2PGD8_9ACTN</name>
<sequence>MGKPWASFRASLGEFDRNVSKERHDMNGAGMKKHEAAEIAARLAKMEQKVARLEELARRAGQRLGTTTFSVSR</sequence>
<keyword evidence="3" id="KW-1185">Reference proteome</keyword>
<organism evidence="2 3">
    <name type="scientific">Streptomyces sodiiphilus</name>
    <dbReference type="NCBI Taxonomy" id="226217"/>
    <lineage>
        <taxon>Bacteria</taxon>
        <taxon>Bacillati</taxon>
        <taxon>Actinomycetota</taxon>
        <taxon>Actinomycetes</taxon>
        <taxon>Kitasatosporales</taxon>
        <taxon>Streptomycetaceae</taxon>
        <taxon>Streptomyces</taxon>
    </lineage>
</organism>
<accession>A0ABN2PGD8</accession>
<comment type="caution">
    <text evidence="2">The sequence shown here is derived from an EMBL/GenBank/DDBJ whole genome shotgun (WGS) entry which is preliminary data.</text>
</comment>
<evidence type="ECO:0000256" key="1">
    <source>
        <dbReference type="SAM" id="Coils"/>
    </source>
</evidence>